<dbReference type="PANTHER" id="PTHR31566">
    <property type="entry name" value="CYTOCHROME C BIOGENESIS PROTEIN CCS1, CHLOROPLASTIC"/>
    <property type="match status" value="1"/>
</dbReference>
<evidence type="ECO:0000256" key="5">
    <source>
        <dbReference type="ARBA" id="ARBA00023136"/>
    </source>
</evidence>
<name>A0A099DB66_9ACTN</name>
<dbReference type="EMBL" id="JPMV01000010">
    <property type="protein sequence ID" value="KGI82610.1"/>
    <property type="molecule type" value="Genomic_DNA"/>
</dbReference>
<evidence type="ECO:0000313" key="12">
    <source>
        <dbReference type="Proteomes" id="UP000215043"/>
    </source>
</evidence>
<dbReference type="Proteomes" id="UP000029737">
    <property type="component" value="Unassembled WGS sequence"/>
</dbReference>
<feature type="transmembrane region" description="Helical" evidence="7">
    <location>
        <begin position="79"/>
        <end position="98"/>
    </location>
</feature>
<sequence>MNTSVFRRALALLRNTWRGLTSMRTALVLLFLLALAALPGALLPQWSLNRRNVETFYDNHPTWAKVLDSIGAFNVFSSVWFAAIYVLLFISLIGCLVPRSAEYLRQLRARPVRTPRNLARMPHHAEGTVPLSTDEMAAVARRRLRRWRVSENTEEDGTRTLSAERGYLREAGNLVFHFALVGLLITVGGDQLMRYEGQKIVKVGDEGFCNSGTFNYDSFDAGLTVDGTNLSPFCLRLNDFDVRYQHSGQPERFHADIEYQAGESLDNDDWKPYDLRVNNPLRVAGDRVYLTGNGYTPVFTVTFPDGTQRTKRTQWQPVDTTTMLSQGATKFDRPGMSDEQRRHENQLAITGLFAPTASLDGKVLSSRFPALNDPMAAVDVLKGKLGLAGGRGQSIFSVDQSLIDSGELNRVARENLAVGETIRLDDGTTVRFDGVERWANLQVSHNPFQRYVLVFAVAVVIGLGASLSIKRRRIWLRIRPSPEGLGDDGAESTSRDEGTAGASVEIGGLARTDQAGYGEEFTRLADELLASGSESPARGSSGSNSLGRSS</sequence>
<dbReference type="AlphaFoldDB" id="A0A099DB66"/>
<evidence type="ECO:0000256" key="3">
    <source>
        <dbReference type="ARBA" id="ARBA00022748"/>
    </source>
</evidence>
<feature type="region of interest" description="Disordered" evidence="6">
    <location>
        <begin position="530"/>
        <end position="550"/>
    </location>
</feature>
<dbReference type="GO" id="GO:0016020">
    <property type="term" value="C:membrane"/>
    <property type="evidence" value="ECO:0007669"/>
    <property type="project" value="UniProtKB-SubCell"/>
</dbReference>
<evidence type="ECO:0000256" key="4">
    <source>
        <dbReference type="ARBA" id="ARBA00022989"/>
    </source>
</evidence>
<dbReference type="HOGENOM" id="CLU_023092_0_0_11"/>
<dbReference type="eggNOG" id="COG1333">
    <property type="taxonomic scope" value="Bacteria"/>
</dbReference>
<dbReference type="PANTHER" id="PTHR31566:SF0">
    <property type="entry name" value="CYTOCHROME C BIOGENESIS PROTEIN CCS1, CHLOROPLASTIC"/>
    <property type="match status" value="1"/>
</dbReference>
<dbReference type="Proteomes" id="UP000215043">
    <property type="component" value="Chromosome"/>
</dbReference>
<evidence type="ECO:0000256" key="1">
    <source>
        <dbReference type="ARBA" id="ARBA00004141"/>
    </source>
</evidence>
<keyword evidence="11" id="KW-1185">Reference proteome</keyword>
<evidence type="ECO:0000259" key="8">
    <source>
        <dbReference type="Pfam" id="PF05140"/>
    </source>
</evidence>
<feature type="domain" description="ResB-like" evidence="8">
    <location>
        <begin position="23"/>
        <end position="521"/>
    </location>
</feature>
<evidence type="ECO:0000256" key="7">
    <source>
        <dbReference type="SAM" id="Phobius"/>
    </source>
</evidence>
<dbReference type="Pfam" id="PF05140">
    <property type="entry name" value="ResB"/>
    <property type="match status" value="1"/>
</dbReference>
<gene>
    <name evidence="9" type="ORF">CDG81_20820</name>
    <name evidence="10" type="ORF">IL38_04060</name>
</gene>
<feature type="region of interest" description="Disordered" evidence="6">
    <location>
        <begin position="484"/>
        <end position="507"/>
    </location>
</feature>
<keyword evidence="5 7" id="KW-0472">Membrane</keyword>
<organism evidence="9 12">
    <name type="scientific">Actinopolyspora erythraea</name>
    <dbReference type="NCBI Taxonomy" id="414996"/>
    <lineage>
        <taxon>Bacteria</taxon>
        <taxon>Bacillati</taxon>
        <taxon>Actinomycetota</taxon>
        <taxon>Actinomycetes</taxon>
        <taxon>Actinopolysporales</taxon>
        <taxon>Actinopolysporaceae</taxon>
        <taxon>Actinopolyspora</taxon>
    </lineage>
</organism>
<feature type="compositionally biased region" description="Low complexity" evidence="6">
    <location>
        <begin position="538"/>
        <end position="550"/>
    </location>
</feature>
<reference evidence="9 12" key="2">
    <citation type="submission" date="2017-08" db="EMBL/GenBank/DDBJ databases">
        <title>The complete genome sequence of moderately halophilic actinomycete Actinopolyspora erythraea YIM 90600, the producer of novel erythromycin, novel actinopolysporins A-C and tubercidin.</title>
        <authorList>
            <person name="Yin M."/>
            <person name="Tang S."/>
        </authorList>
    </citation>
    <scope>NUCLEOTIDE SEQUENCE [LARGE SCALE GENOMIC DNA]</scope>
    <source>
        <strain evidence="9 12">YIM 90600</strain>
    </source>
</reference>
<feature type="transmembrane region" description="Helical" evidence="7">
    <location>
        <begin position="451"/>
        <end position="469"/>
    </location>
</feature>
<evidence type="ECO:0000256" key="6">
    <source>
        <dbReference type="SAM" id="MobiDB-lite"/>
    </source>
</evidence>
<evidence type="ECO:0000256" key="2">
    <source>
        <dbReference type="ARBA" id="ARBA00022692"/>
    </source>
</evidence>
<dbReference type="EMBL" id="CP022752">
    <property type="protein sequence ID" value="ASU80305.1"/>
    <property type="molecule type" value="Genomic_DNA"/>
</dbReference>
<evidence type="ECO:0000313" key="9">
    <source>
        <dbReference type="EMBL" id="ASU80305.1"/>
    </source>
</evidence>
<reference evidence="10 11" key="1">
    <citation type="journal article" date="2014" name="PLoS ONE">
        <title>Identification and Characterization of a New Erythromycin Biosynthetic Gene Cluster in Actinopolyspora erythraea YIM90600, a Novel Erythronolide-Producing Halophilic Actinomycete Isolated from Salt Field.</title>
        <authorList>
            <person name="Chen D."/>
            <person name="Feng J."/>
            <person name="Huang L."/>
            <person name="Zhang Q."/>
            <person name="Wu J."/>
            <person name="Zhu X."/>
            <person name="Duan Y."/>
            <person name="Xu Z."/>
        </authorList>
    </citation>
    <scope>NUCLEOTIDE SEQUENCE [LARGE SCALE GENOMIC DNA]</scope>
    <source>
        <strain evidence="10 11">YIM90600</strain>
    </source>
</reference>
<accession>A0A099DB66</accession>
<evidence type="ECO:0000313" key="10">
    <source>
        <dbReference type="EMBL" id="KGI82610.1"/>
    </source>
</evidence>
<dbReference type="OrthoDB" id="3949537at2"/>
<evidence type="ECO:0000313" key="11">
    <source>
        <dbReference type="Proteomes" id="UP000029737"/>
    </source>
</evidence>
<dbReference type="GO" id="GO:0017004">
    <property type="term" value="P:cytochrome complex assembly"/>
    <property type="evidence" value="ECO:0007669"/>
    <property type="project" value="UniProtKB-KW"/>
</dbReference>
<keyword evidence="4 7" id="KW-1133">Transmembrane helix</keyword>
<protein>
    <submittedName>
        <fullName evidence="9 10">Cytochrome C biogenesis protein resB</fullName>
    </submittedName>
</protein>
<dbReference type="KEGG" id="aey:CDG81_20820"/>
<dbReference type="InterPro" id="IPR007816">
    <property type="entry name" value="ResB-like_domain"/>
</dbReference>
<comment type="subcellular location">
    <subcellularLocation>
        <location evidence="1">Membrane</location>
        <topology evidence="1">Multi-pass membrane protein</topology>
    </subcellularLocation>
</comment>
<feature type="transmembrane region" description="Helical" evidence="7">
    <location>
        <begin position="174"/>
        <end position="193"/>
    </location>
</feature>
<proteinExistence type="predicted"/>
<dbReference type="RefSeq" id="WP_043570142.1">
    <property type="nucleotide sequence ID" value="NZ_CP022752.1"/>
</dbReference>
<dbReference type="InterPro" id="IPR023494">
    <property type="entry name" value="Cyt_c_bgen_Ccs1/CcsB/ResB"/>
</dbReference>
<keyword evidence="3" id="KW-0201">Cytochrome c-type biogenesis</keyword>
<keyword evidence="2 7" id="KW-0812">Transmembrane</keyword>